<sequence length="248" mass="28438">MAPRTRNNPLLNQLISHLRLNLISSNFSFTSCSPSPSPSPLATTNAALHAKIRYHRYELHPYRPAGPSNNSTELPPHPAFPKTILQFWTLTEDQLDDLAAYYHQSEVGKYTNAYPVSIHWPTEWFADRRADERFREEEWMYRAVVEAKNKGVEEGKCEKAVPSQTTDEAGRPGSLKRKRCAEEEVDGADCLVLRKIERLAVKRRKFGKFIGLRGCETPALEAERYMLWCDLQVRRKVGWGGRDAFKGF</sequence>
<protein>
    <submittedName>
        <fullName evidence="1">Uncharacterized protein</fullName>
    </submittedName>
</protein>
<organism evidence="1 2">
    <name type="scientific">Coniosporium uncinatum</name>
    <dbReference type="NCBI Taxonomy" id="93489"/>
    <lineage>
        <taxon>Eukaryota</taxon>
        <taxon>Fungi</taxon>
        <taxon>Dikarya</taxon>
        <taxon>Ascomycota</taxon>
        <taxon>Pezizomycotina</taxon>
        <taxon>Dothideomycetes</taxon>
        <taxon>Dothideomycetes incertae sedis</taxon>
        <taxon>Coniosporium</taxon>
    </lineage>
</organism>
<evidence type="ECO:0000313" key="1">
    <source>
        <dbReference type="EMBL" id="KAK3048538.1"/>
    </source>
</evidence>
<proteinExistence type="predicted"/>
<accession>A0ACC3CXB6</accession>
<dbReference type="EMBL" id="JAWDJW010010273">
    <property type="protein sequence ID" value="KAK3048538.1"/>
    <property type="molecule type" value="Genomic_DNA"/>
</dbReference>
<reference evidence="1" key="1">
    <citation type="submission" date="2024-09" db="EMBL/GenBank/DDBJ databases">
        <title>Black Yeasts Isolated from many extreme environments.</title>
        <authorList>
            <person name="Coleine C."/>
            <person name="Stajich J.E."/>
            <person name="Selbmann L."/>
        </authorList>
    </citation>
    <scope>NUCLEOTIDE SEQUENCE</scope>
    <source>
        <strain evidence="1">CCFEE 5737</strain>
    </source>
</reference>
<gene>
    <name evidence="1" type="ORF">LTS18_012929</name>
</gene>
<dbReference type="Proteomes" id="UP001186974">
    <property type="component" value="Unassembled WGS sequence"/>
</dbReference>
<name>A0ACC3CXB6_9PEZI</name>
<keyword evidence="2" id="KW-1185">Reference proteome</keyword>
<comment type="caution">
    <text evidence="1">The sequence shown here is derived from an EMBL/GenBank/DDBJ whole genome shotgun (WGS) entry which is preliminary data.</text>
</comment>
<evidence type="ECO:0000313" key="2">
    <source>
        <dbReference type="Proteomes" id="UP001186974"/>
    </source>
</evidence>